<dbReference type="InterPro" id="IPR010093">
    <property type="entry name" value="SinI_DNA-bd"/>
</dbReference>
<dbReference type="NCBIfam" id="TIGR01764">
    <property type="entry name" value="excise"/>
    <property type="match status" value="1"/>
</dbReference>
<dbReference type="InterPro" id="IPR009061">
    <property type="entry name" value="DNA-bd_dom_put_sf"/>
</dbReference>
<evidence type="ECO:0000313" key="2">
    <source>
        <dbReference type="EMBL" id="KKS70486.1"/>
    </source>
</evidence>
<accession>A0A0G1DI31</accession>
<protein>
    <submittedName>
        <fullName evidence="2">Transcriptional regulator, MerR family</fullName>
    </submittedName>
</protein>
<dbReference type="GO" id="GO:0003677">
    <property type="term" value="F:DNA binding"/>
    <property type="evidence" value="ECO:0007669"/>
    <property type="project" value="InterPro"/>
</dbReference>
<dbReference type="AlphaFoldDB" id="A0A0G1DI31"/>
<name>A0A0G1DI31_9BACT</name>
<dbReference type="SUPFAM" id="SSF46955">
    <property type="entry name" value="Putative DNA-binding domain"/>
    <property type="match status" value="1"/>
</dbReference>
<dbReference type="Proteomes" id="UP000033867">
    <property type="component" value="Unassembled WGS sequence"/>
</dbReference>
<organism evidence="2 3">
    <name type="scientific">Candidatus Magasanikbacteria bacterium GW2011_GWE2_42_7</name>
    <dbReference type="NCBI Taxonomy" id="1619052"/>
    <lineage>
        <taxon>Bacteria</taxon>
        <taxon>Candidatus Magasanikiibacteriota</taxon>
    </lineage>
</organism>
<gene>
    <name evidence="2" type="ORF">UV42_C0052G0005</name>
</gene>
<comment type="caution">
    <text evidence="2">The sequence shown here is derived from an EMBL/GenBank/DDBJ whole genome shotgun (WGS) entry which is preliminary data.</text>
</comment>
<evidence type="ECO:0000259" key="1">
    <source>
        <dbReference type="Pfam" id="PF12728"/>
    </source>
</evidence>
<feature type="domain" description="Helix-turn-helix" evidence="1">
    <location>
        <begin position="7"/>
        <end position="54"/>
    </location>
</feature>
<dbReference type="EMBL" id="LCEK01000052">
    <property type="protein sequence ID" value="KKS70486.1"/>
    <property type="molecule type" value="Genomic_DNA"/>
</dbReference>
<dbReference type="InterPro" id="IPR041657">
    <property type="entry name" value="HTH_17"/>
</dbReference>
<evidence type="ECO:0000313" key="3">
    <source>
        <dbReference type="Proteomes" id="UP000033867"/>
    </source>
</evidence>
<proteinExistence type="predicted"/>
<dbReference type="Pfam" id="PF12728">
    <property type="entry name" value="HTH_17"/>
    <property type="match status" value="1"/>
</dbReference>
<reference evidence="2 3" key="1">
    <citation type="journal article" date="2015" name="Nature">
        <title>rRNA introns, odd ribosomes, and small enigmatic genomes across a large radiation of phyla.</title>
        <authorList>
            <person name="Brown C.T."/>
            <person name="Hug L.A."/>
            <person name="Thomas B.C."/>
            <person name="Sharon I."/>
            <person name="Castelle C.J."/>
            <person name="Singh A."/>
            <person name="Wilkins M.J."/>
            <person name="Williams K.H."/>
            <person name="Banfield J.F."/>
        </authorList>
    </citation>
    <scope>NUCLEOTIDE SEQUENCE [LARGE SCALE GENOMIC DNA]</scope>
</reference>
<sequence length="64" mass="7505">MNEIEKLFTIEEIAKILRVHTRTVTRYIESGRLKASKLGVWRIKQSDLNAFLDETSNIKTKKKN</sequence>